<evidence type="ECO:0000256" key="2">
    <source>
        <dbReference type="SAM" id="MobiDB-lite"/>
    </source>
</evidence>
<feature type="compositionally biased region" description="Polar residues" evidence="2">
    <location>
        <begin position="201"/>
        <end position="217"/>
    </location>
</feature>
<feature type="region of interest" description="Disordered" evidence="2">
    <location>
        <begin position="272"/>
        <end position="305"/>
    </location>
</feature>
<dbReference type="AlphaFoldDB" id="A0A146K383"/>
<protein>
    <submittedName>
        <fullName evidence="3">Uncharacterized protein</fullName>
    </submittedName>
</protein>
<evidence type="ECO:0000313" key="3">
    <source>
        <dbReference type="EMBL" id="JAP90071.1"/>
    </source>
</evidence>
<gene>
    <name evidence="3" type="ORF">TPC1_30434</name>
</gene>
<name>A0A146K383_9EUKA</name>
<evidence type="ECO:0000256" key="1">
    <source>
        <dbReference type="SAM" id="Coils"/>
    </source>
</evidence>
<accession>A0A146K383</accession>
<sequence>VPRWVLSHKSKGGKFCVEYLQQHQSNFHVNLTAANAPLLKFIYQDIVNADTLRCDYQAQIFAVLKEKCEEFIQPEEPVEQLHADVNVSIRHCYSRNHVLVQDLFLVDRESIARKSLHRNSFVETKRSEPKIEDLKLDSSESVQVEPESFKTQKKQKELNFKPIRVQKEKSAFRCCKGSKVDPEESSSESQDIQSVAKPEQKPNQTQPLVESQSVRSQFEQTQDFGKVQISQKQNVFLKKENELNLSKNEEHNDIEDSTKFVQSNYCLRSQQTPKIEQRDSNPFSPPEVNLSVLKSESSKTPQKLTNDQVDEVSIISVALKKKHNKPTPTVQQSVASKESSEIHSQISPFKLIKKNIFLKEQNVDEIKNQLKAQLLKELEEEPPTNQQYYIPKSSPANILEELNKEIAEQEKRIQELKKSPVREQHADQIQNKDESIDNTITELRQKIENQLEEELQNQRQIQLTQRIQPIQPIDEKLLIQISQTKAERLLLEQMKRERQQVLPERLEQLSEAEKSMELSGTYEDKKQYKKVLEVVRGKKENIMDEVIASAQKLTHEESSPSRKRLELISSNENFKSSTHSQFNPEPQKIPLSNVLHRAAIKNLQNLSQLSSHGQPQKIDIIK</sequence>
<dbReference type="EMBL" id="GDID01006535">
    <property type="protein sequence ID" value="JAP90071.1"/>
    <property type="molecule type" value="Transcribed_RNA"/>
</dbReference>
<feature type="coiled-coil region" evidence="1">
    <location>
        <begin position="399"/>
        <end position="464"/>
    </location>
</feature>
<reference evidence="3" key="1">
    <citation type="submission" date="2015-07" db="EMBL/GenBank/DDBJ databases">
        <title>Adaptation to a free-living lifestyle via gene acquisitions in the diplomonad Trepomonas sp. PC1.</title>
        <authorList>
            <person name="Xu F."/>
            <person name="Jerlstrom-Hultqvist J."/>
            <person name="Kolisko M."/>
            <person name="Simpson A.G.B."/>
            <person name="Roger A.J."/>
            <person name="Svard S.G."/>
            <person name="Andersson J.O."/>
        </authorList>
    </citation>
    <scope>NUCLEOTIDE SEQUENCE</scope>
    <source>
        <strain evidence="3">PC1</strain>
    </source>
</reference>
<feature type="non-terminal residue" evidence="3">
    <location>
        <position position="622"/>
    </location>
</feature>
<keyword evidence="1" id="KW-0175">Coiled coil</keyword>
<organism evidence="3">
    <name type="scientific">Trepomonas sp. PC1</name>
    <dbReference type="NCBI Taxonomy" id="1076344"/>
    <lineage>
        <taxon>Eukaryota</taxon>
        <taxon>Metamonada</taxon>
        <taxon>Diplomonadida</taxon>
        <taxon>Hexamitidae</taxon>
        <taxon>Hexamitinae</taxon>
        <taxon>Trepomonas</taxon>
    </lineage>
</organism>
<feature type="compositionally biased region" description="Polar residues" evidence="2">
    <location>
        <begin position="292"/>
        <end position="305"/>
    </location>
</feature>
<proteinExistence type="predicted"/>
<feature type="region of interest" description="Disordered" evidence="2">
    <location>
        <begin position="176"/>
        <end position="217"/>
    </location>
</feature>
<feature type="non-terminal residue" evidence="3">
    <location>
        <position position="1"/>
    </location>
</feature>